<sequence length="352" mass="38468">MSEIQYESLRSELEALSVPRSQARHLRWLAAPLAVARTASGDFEVFIRGPELRAASPLVRRQLQHGSWRPEEGGAAFSASRVALPSAPHFASIAALIAIELIRAGVAGPRGVQAAFSDVEPIIEMAMRRGALADSAIIGLIGELTVLRQLILPRAQQPESLMRCLEFWQGWQDGGRDFRIGVHAIEVKATQAESSIHEYSGLHQLEPQVLPSGQLEQLHLLSIGLAPSTSAGESLPAMVESIASTLRLATGSEELATEFVRRVALYGQRSGVGYLHDSMADWSVYATRYAHTFVPRLYRLDDPGMLLLTRAMLAQTFVQPHDLAFTMHVPESVSAFNPAQDWASELQAMSSD</sequence>
<dbReference type="Proteomes" id="UP000288178">
    <property type="component" value="Unassembled WGS sequence"/>
</dbReference>
<dbReference type="AlphaFoldDB" id="A0A437JT38"/>
<gene>
    <name evidence="1" type="ORF">ENE75_15150</name>
</gene>
<accession>A0A437JT38</accession>
<proteinExistence type="predicted"/>
<dbReference type="EMBL" id="SACT01000005">
    <property type="protein sequence ID" value="RVT50354.1"/>
    <property type="molecule type" value="Genomic_DNA"/>
</dbReference>
<dbReference type="OrthoDB" id="7871105at2"/>
<dbReference type="RefSeq" id="WP_128199181.1">
    <property type="nucleotide sequence ID" value="NZ_SACT01000005.1"/>
</dbReference>
<evidence type="ECO:0000313" key="1">
    <source>
        <dbReference type="EMBL" id="RVT50354.1"/>
    </source>
</evidence>
<reference evidence="1 2" key="1">
    <citation type="submission" date="2019-01" db="EMBL/GenBank/DDBJ databases">
        <authorList>
            <person name="Chen W.-M."/>
        </authorList>
    </citation>
    <scope>NUCLEOTIDE SEQUENCE [LARGE SCALE GENOMIC DNA]</scope>
    <source>
        <strain evidence="1 2">ICH-3</strain>
    </source>
</reference>
<evidence type="ECO:0000313" key="2">
    <source>
        <dbReference type="Proteomes" id="UP000288178"/>
    </source>
</evidence>
<name>A0A437JT38_9BURK</name>
<dbReference type="InterPro" id="IPR025534">
    <property type="entry name" value="DUF4420"/>
</dbReference>
<dbReference type="Pfam" id="PF14390">
    <property type="entry name" value="DUF4420"/>
    <property type="match status" value="1"/>
</dbReference>
<comment type="caution">
    <text evidence="1">The sequence shown here is derived from an EMBL/GenBank/DDBJ whole genome shotgun (WGS) entry which is preliminary data.</text>
</comment>
<organism evidence="1 2">
    <name type="scientific">Rubrivivax albus</name>
    <dbReference type="NCBI Taxonomy" id="2499835"/>
    <lineage>
        <taxon>Bacteria</taxon>
        <taxon>Pseudomonadati</taxon>
        <taxon>Pseudomonadota</taxon>
        <taxon>Betaproteobacteria</taxon>
        <taxon>Burkholderiales</taxon>
        <taxon>Sphaerotilaceae</taxon>
        <taxon>Rubrivivax</taxon>
    </lineage>
</organism>
<keyword evidence="2" id="KW-1185">Reference proteome</keyword>
<protein>
    <submittedName>
        <fullName evidence="1">PD-(D/E)XK motif protein</fullName>
    </submittedName>
</protein>